<dbReference type="GO" id="GO:0009103">
    <property type="term" value="P:lipopolysaccharide biosynthetic process"/>
    <property type="evidence" value="ECO:0007669"/>
    <property type="project" value="TreeGrafter"/>
</dbReference>
<dbReference type="RefSeq" id="WP_154174332.1">
    <property type="nucleotide sequence ID" value="NZ_WJXZ01000002.1"/>
</dbReference>
<evidence type="ECO:0000256" key="1">
    <source>
        <dbReference type="ARBA" id="ARBA00022679"/>
    </source>
</evidence>
<gene>
    <name evidence="4" type="ORF">GJJ30_06520</name>
</gene>
<dbReference type="EMBL" id="WJXZ01000002">
    <property type="protein sequence ID" value="MRS60943.1"/>
    <property type="molecule type" value="Genomic_DNA"/>
</dbReference>
<dbReference type="AlphaFoldDB" id="A0A7K0EGI2"/>
<dbReference type="SUPFAM" id="SSF53756">
    <property type="entry name" value="UDP-Glycosyltransferase/glycogen phosphorylase"/>
    <property type="match status" value="1"/>
</dbReference>
<dbReference type="Pfam" id="PF00534">
    <property type="entry name" value="Glycos_transf_1"/>
    <property type="match status" value="1"/>
</dbReference>
<dbReference type="InterPro" id="IPR028098">
    <property type="entry name" value="Glyco_trans_4-like_N"/>
</dbReference>
<feature type="domain" description="Glycosyltransferase subfamily 4-like N-terminal" evidence="3">
    <location>
        <begin position="18"/>
        <end position="203"/>
    </location>
</feature>
<dbReference type="InterPro" id="IPR001296">
    <property type="entry name" value="Glyco_trans_1"/>
</dbReference>
<dbReference type="OrthoDB" id="9811902at2"/>
<dbReference type="PANTHER" id="PTHR46401:SF2">
    <property type="entry name" value="GLYCOSYLTRANSFERASE WBBK-RELATED"/>
    <property type="match status" value="1"/>
</dbReference>
<keyword evidence="5" id="KW-1185">Reference proteome</keyword>
<evidence type="ECO:0000259" key="2">
    <source>
        <dbReference type="Pfam" id="PF00534"/>
    </source>
</evidence>
<organism evidence="4 5">
    <name type="scientific">Larkinella terrae</name>
    <dbReference type="NCBI Taxonomy" id="2025311"/>
    <lineage>
        <taxon>Bacteria</taxon>
        <taxon>Pseudomonadati</taxon>
        <taxon>Bacteroidota</taxon>
        <taxon>Cytophagia</taxon>
        <taxon>Cytophagales</taxon>
        <taxon>Spirosomataceae</taxon>
        <taxon>Larkinella</taxon>
    </lineage>
</organism>
<dbReference type="CDD" id="cd03794">
    <property type="entry name" value="GT4_WbuB-like"/>
    <property type="match status" value="1"/>
</dbReference>
<dbReference type="GO" id="GO:0016757">
    <property type="term" value="F:glycosyltransferase activity"/>
    <property type="evidence" value="ECO:0007669"/>
    <property type="project" value="InterPro"/>
</dbReference>
<keyword evidence="1 4" id="KW-0808">Transferase</keyword>
<evidence type="ECO:0000313" key="5">
    <source>
        <dbReference type="Proteomes" id="UP000441754"/>
    </source>
</evidence>
<dbReference type="Gene3D" id="3.40.50.2000">
    <property type="entry name" value="Glycogen Phosphorylase B"/>
    <property type="match status" value="2"/>
</dbReference>
<dbReference type="Pfam" id="PF13579">
    <property type="entry name" value="Glyco_trans_4_4"/>
    <property type="match status" value="1"/>
</dbReference>
<sequence length="418" mass="48296">MRILLLHQFYLPPHEAGGTRWNELCRLWAQQGHQITVIAGMVHYSHGRKYQHCRGKWVVEEEDVPGVRVIRTHVSEWYNVNWLGRLWAYITFLFSGTWAGLFRTSAKYDVLIVTSPPLLLGLVGSALAWWKSLPLIVEIRDLWPDTPVQMGILQNLFLVRTAYYLEQRLYKWSERIVVLTPAFKQVLMKQKHIPDSKIEVVTNATDFELTDQLAATFNRASFRQEQRMDGMVWIVYAGAHGVANQLEQIVATAVLLQDQPVRFLLIGDGMAKKTVWDQSRRLLLQNIRFLHALPREEAFQFILASDIGIMTMQQLDVFKTIYANKMFEYMAARLPILTAIDGISRSVVELANAGMFIELQKPFEVAESIKNYLYQPELRRQQGNNGYWYAKAHFNRKIVAADYLHLIENVSKSGKTPD</sequence>
<evidence type="ECO:0000259" key="3">
    <source>
        <dbReference type="Pfam" id="PF13579"/>
    </source>
</evidence>
<accession>A0A7K0EGI2</accession>
<name>A0A7K0EGI2_9BACT</name>
<comment type="caution">
    <text evidence="4">The sequence shown here is derived from an EMBL/GenBank/DDBJ whole genome shotgun (WGS) entry which is preliminary data.</text>
</comment>
<proteinExistence type="predicted"/>
<reference evidence="4 5" key="1">
    <citation type="journal article" date="2018" name="Antonie Van Leeuwenhoek">
        <title>Larkinella terrae sp. nov., isolated from soil on Jeju Island, South Korea.</title>
        <authorList>
            <person name="Ten L.N."/>
            <person name="Jeon J."/>
            <person name="Park S.J."/>
            <person name="Park S."/>
            <person name="Lee S.Y."/>
            <person name="Kim M.K."/>
            <person name="Jung H.Y."/>
        </authorList>
    </citation>
    <scope>NUCLEOTIDE SEQUENCE [LARGE SCALE GENOMIC DNA]</scope>
    <source>
        <strain evidence="4 5">KCTC 52001</strain>
    </source>
</reference>
<feature type="domain" description="Glycosyl transferase family 1" evidence="2">
    <location>
        <begin position="244"/>
        <end position="387"/>
    </location>
</feature>
<evidence type="ECO:0000313" key="4">
    <source>
        <dbReference type="EMBL" id="MRS60943.1"/>
    </source>
</evidence>
<protein>
    <submittedName>
        <fullName evidence="4">Glycosyltransferase</fullName>
    </submittedName>
</protein>
<dbReference type="Proteomes" id="UP000441754">
    <property type="component" value="Unassembled WGS sequence"/>
</dbReference>
<dbReference type="PANTHER" id="PTHR46401">
    <property type="entry name" value="GLYCOSYLTRANSFERASE WBBK-RELATED"/>
    <property type="match status" value="1"/>
</dbReference>